<evidence type="ECO:0000313" key="2">
    <source>
        <dbReference type="Proteomes" id="UP000006316"/>
    </source>
</evidence>
<name>K6EBX8_9BACI</name>
<sequence>MIMKAVPDPHFANNLTLLGVRHRNIINMITKSLNPRTAKSLKVFWLKSKYQKVLNLIRGYWSNGHYAITNA</sequence>
<reference evidence="1 2" key="1">
    <citation type="journal article" date="2012" name="Front. Microbiol.">
        <title>Redundancy and modularity in membrane-associated dissimilatory nitrate reduction in Bacillus.</title>
        <authorList>
            <person name="Heylen K."/>
            <person name="Keltjens J."/>
        </authorList>
    </citation>
    <scope>NUCLEOTIDE SEQUENCE [LARGE SCALE GENOMIC DNA]</scope>
    <source>
        <strain evidence="2">LMG 21833T</strain>
    </source>
</reference>
<accession>K6EBX8</accession>
<dbReference type="AlphaFoldDB" id="K6EBX8"/>
<keyword evidence="2" id="KW-1185">Reference proteome</keyword>
<gene>
    <name evidence="1" type="ORF">BABA_03704</name>
</gene>
<proteinExistence type="predicted"/>
<dbReference type="EMBL" id="AJLS01000035">
    <property type="protein sequence ID" value="EKN70936.1"/>
    <property type="molecule type" value="Genomic_DNA"/>
</dbReference>
<evidence type="ECO:0000313" key="1">
    <source>
        <dbReference type="EMBL" id="EKN70936.1"/>
    </source>
</evidence>
<dbReference type="Proteomes" id="UP000006316">
    <property type="component" value="Unassembled WGS sequence"/>
</dbReference>
<comment type="caution">
    <text evidence="1">The sequence shown here is derived from an EMBL/GenBank/DDBJ whole genome shotgun (WGS) entry which is preliminary data.</text>
</comment>
<organism evidence="1 2">
    <name type="scientific">Neobacillus bataviensis LMG 21833</name>
    <dbReference type="NCBI Taxonomy" id="1117379"/>
    <lineage>
        <taxon>Bacteria</taxon>
        <taxon>Bacillati</taxon>
        <taxon>Bacillota</taxon>
        <taxon>Bacilli</taxon>
        <taxon>Bacillales</taxon>
        <taxon>Bacillaceae</taxon>
        <taxon>Neobacillus</taxon>
    </lineage>
</organism>
<protein>
    <submittedName>
        <fullName evidence="1">Uncharacterized protein</fullName>
    </submittedName>
</protein>